<evidence type="ECO:0000256" key="2">
    <source>
        <dbReference type="SAM" id="SignalP"/>
    </source>
</evidence>
<dbReference type="Proteomes" id="UP001057702">
    <property type="component" value="Unassembled WGS sequence"/>
</dbReference>
<dbReference type="Gene3D" id="3.90.1010.20">
    <property type="match status" value="1"/>
</dbReference>
<evidence type="ECO:0000313" key="4">
    <source>
        <dbReference type="EMBL" id="MCQ4079928.1"/>
    </source>
</evidence>
<keyword evidence="2" id="KW-0732">Signal</keyword>
<gene>
    <name evidence="4" type="ORF">NGB36_04805</name>
</gene>
<proteinExistence type="predicted"/>
<dbReference type="RefSeq" id="WP_255918789.1">
    <property type="nucleotide sequence ID" value="NZ_JANFNG010000002.1"/>
</dbReference>
<accession>A0ABT1PS18</accession>
<organism evidence="4 5">
    <name type="scientific">Streptomyces humicola</name>
    <dbReference type="NCBI Taxonomy" id="2953240"/>
    <lineage>
        <taxon>Bacteria</taxon>
        <taxon>Bacillati</taxon>
        <taxon>Actinomycetota</taxon>
        <taxon>Actinomycetes</taxon>
        <taxon>Kitasatosporales</taxon>
        <taxon>Streptomycetaceae</taxon>
        <taxon>Streptomyces</taxon>
    </lineage>
</organism>
<evidence type="ECO:0000259" key="3">
    <source>
        <dbReference type="SMART" id="SM00900"/>
    </source>
</evidence>
<dbReference type="SMART" id="SM00900">
    <property type="entry name" value="FMN_bind"/>
    <property type="match status" value="1"/>
</dbReference>
<feature type="compositionally biased region" description="Low complexity" evidence="1">
    <location>
        <begin position="29"/>
        <end position="75"/>
    </location>
</feature>
<name>A0ABT1PS18_9ACTN</name>
<dbReference type="Pfam" id="PF04205">
    <property type="entry name" value="FMN_bind"/>
    <property type="match status" value="1"/>
</dbReference>
<evidence type="ECO:0000313" key="5">
    <source>
        <dbReference type="Proteomes" id="UP001057702"/>
    </source>
</evidence>
<dbReference type="EMBL" id="JANFNG010000002">
    <property type="protein sequence ID" value="MCQ4079928.1"/>
    <property type="molecule type" value="Genomic_DNA"/>
</dbReference>
<feature type="chain" id="PRO_5045641832" evidence="2">
    <location>
        <begin position="33"/>
        <end position="163"/>
    </location>
</feature>
<comment type="caution">
    <text evidence="4">The sequence shown here is derived from an EMBL/GenBank/DDBJ whole genome shotgun (WGS) entry which is preliminary data.</text>
</comment>
<keyword evidence="5" id="KW-1185">Reference proteome</keyword>
<reference evidence="4" key="1">
    <citation type="submission" date="2022-06" db="EMBL/GenBank/DDBJ databases">
        <title>Draft genome sequence of Streptomyces sp. RB6PN25 isolated from peat swamp forest in Thailand.</title>
        <authorList>
            <person name="Duangmal K."/>
            <person name="Klaysubun C."/>
        </authorList>
    </citation>
    <scope>NUCLEOTIDE SEQUENCE</scope>
    <source>
        <strain evidence="4">RB6PN25</strain>
    </source>
</reference>
<feature type="signal peptide" evidence="2">
    <location>
        <begin position="1"/>
        <end position="32"/>
    </location>
</feature>
<dbReference type="InterPro" id="IPR007329">
    <property type="entry name" value="FMN-bd"/>
</dbReference>
<sequence>MRRAVIATTSTVAGVVLLLSLKPHHSAGPALAGSGAGSATLPSQGAGTPAPTSSSTASAPTAGSGSKKSSADSGSFVGSTVQTDYGPVQVEITMSDGKLTGVTALQTPSGAARSQEIAAYAVPRLTQEALGAQSAQIDAVSGASYTSAGYIQSLQSALDKARA</sequence>
<protein>
    <submittedName>
        <fullName evidence="4">FMN-binding protein</fullName>
    </submittedName>
</protein>
<feature type="domain" description="FMN-binding" evidence="3">
    <location>
        <begin position="84"/>
        <end position="161"/>
    </location>
</feature>
<feature type="region of interest" description="Disordered" evidence="1">
    <location>
        <begin position="29"/>
        <end position="81"/>
    </location>
</feature>
<evidence type="ECO:0000256" key="1">
    <source>
        <dbReference type="SAM" id="MobiDB-lite"/>
    </source>
</evidence>